<proteinExistence type="predicted"/>
<comment type="caution">
    <text evidence="1">The sequence shown here is derived from an EMBL/GenBank/DDBJ whole genome shotgun (WGS) entry which is preliminary data.</text>
</comment>
<dbReference type="RefSeq" id="WP_106840019.1">
    <property type="nucleotide sequence ID" value="NZ_JBCNIW010000002.1"/>
</dbReference>
<dbReference type="OrthoDB" id="2971631at2"/>
<sequence>MNFFVTQHIAINSLKIEGISNSSVCQIGSAGIIKPVSKLYNTGGFTEPAPQVGPLPTTASEEFVPLIPLVQPSPIRSGRLSRFA</sequence>
<dbReference type="Pfam" id="PF10803">
    <property type="entry name" value="GerPB"/>
    <property type="match status" value="1"/>
</dbReference>
<accession>A0A2P7V263</accession>
<dbReference type="Proteomes" id="UP000240419">
    <property type="component" value="Unassembled WGS sequence"/>
</dbReference>
<gene>
    <name evidence="1" type="ORF">C7R93_17465</name>
</gene>
<dbReference type="InterPro" id="IPR024255">
    <property type="entry name" value="GerPB"/>
</dbReference>
<dbReference type="EMBL" id="PXZM01000029">
    <property type="protein sequence ID" value="PSJ93314.1"/>
    <property type="molecule type" value="Genomic_DNA"/>
</dbReference>
<organism evidence="1 2">
    <name type="scientific">Brevibacillus fortis</name>
    <dbReference type="NCBI Taxonomy" id="2126352"/>
    <lineage>
        <taxon>Bacteria</taxon>
        <taxon>Bacillati</taxon>
        <taxon>Bacillota</taxon>
        <taxon>Bacilli</taxon>
        <taxon>Bacillales</taxon>
        <taxon>Paenibacillaceae</taxon>
        <taxon>Brevibacillus</taxon>
    </lineage>
</organism>
<evidence type="ECO:0000313" key="2">
    <source>
        <dbReference type="Proteomes" id="UP000240419"/>
    </source>
</evidence>
<dbReference type="AlphaFoldDB" id="A0A2P7V263"/>
<keyword evidence="2" id="KW-1185">Reference proteome</keyword>
<evidence type="ECO:0000313" key="1">
    <source>
        <dbReference type="EMBL" id="PSJ93314.1"/>
    </source>
</evidence>
<protein>
    <submittedName>
        <fullName evidence="1">Spore gernimation protein</fullName>
    </submittedName>
</protein>
<name>A0A2P7V263_9BACL</name>
<reference evidence="1 2" key="1">
    <citation type="submission" date="2018-03" db="EMBL/GenBank/DDBJ databases">
        <title>Brevisbacillus phylogenomics.</title>
        <authorList>
            <person name="Dunlap C."/>
        </authorList>
    </citation>
    <scope>NUCLEOTIDE SEQUENCE [LARGE SCALE GENOMIC DNA]</scope>
    <source>
        <strain evidence="1 2">NRRL NRS-1210</strain>
    </source>
</reference>